<evidence type="ECO:0000313" key="3">
    <source>
        <dbReference type="Proteomes" id="UP001054945"/>
    </source>
</evidence>
<evidence type="ECO:0000256" key="1">
    <source>
        <dbReference type="SAM" id="MobiDB-lite"/>
    </source>
</evidence>
<feature type="region of interest" description="Disordered" evidence="1">
    <location>
        <begin position="32"/>
        <end position="52"/>
    </location>
</feature>
<comment type="caution">
    <text evidence="2">The sequence shown here is derived from an EMBL/GenBank/DDBJ whole genome shotgun (WGS) entry which is preliminary data.</text>
</comment>
<reference evidence="2 3" key="1">
    <citation type="submission" date="2021-06" db="EMBL/GenBank/DDBJ databases">
        <title>Caerostris extrusa draft genome.</title>
        <authorList>
            <person name="Kono N."/>
            <person name="Arakawa K."/>
        </authorList>
    </citation>
    <scope>NUCLEOTIDE SEQUENCE [LARGE SCALE GENOMIC DNA]</scope>
</reference>
<name>A0AAV4NXG7_CAEEX</name>
<gene>
    <name evidence="2" type="ORF">CEXT_51111</name>
</gene>
<organism evidence="2 3">
    <name type="scientific">Caerostris extrusa</name>
    <name type="common">Bark spider</name>
    <name type="synonym">Caerostris bankana</name>
    <dbReference type="NCBI Taxonomy" id="172846"/>
    <lineage>
        <taxon>Eukaryota</taxon>
        <taxon>Metazoa</taxon>
        <taxon>Ecdysozoa</taxon>
        <taxon>Arthropoda</taxon>
        <taxon>Chelicerata</taxon>
        <taxon>Arachnida</taxon>
        <taxon>Araneae</taxon>
        <taxon>Araneomorphae</taxon>
        <taxon>Entelegynae</taxon>
        <taxon>Araneoidea</taxon>
        <taxon>Araneidae</taxon>
        <taxon>Caerostris</taxon>
    </lineage>
</organism>
<evidence type="ECO:0000313" key="2">
    <source>
        <dbReference type="EMBL" id="GIX89048.1"/>
    </source>
</evidence>
<dbReference type="EMBL" id="BPLR01003819">
    <property type="protein sequence ID" value="GIX89048.1"/>
    <property type="molecule type" value="Genomic_DNA"/>
</dbReference>
<dbReference type="AlphaFoldDB" id="A0AAV4NXG7"/>
<proteinExistence type="predicted"/>
<accession>A0AAV4NXG7</accession>
<dbReference type="Proteomes" id="UP001054945">
    <property type="component" value="Unassembled WGS sequence"/>
</dbReference>
<protein>
    <submittedName>
        <fullName evidence="2">Uncharacterized protein</fullName>
    </submittedName>
</protein>
<sequence length="115" mass="13039">MTRLCQNLINNYLLKISLRGESSHLFLLEGNTADDKNEEGGNEVSENKCQTSQRNLCGHEERVRGDDTHDSGLTASELAFPGKARAVLFFFFVMTVNEHQEAKTRLHGRQTLHTY</sequence>
<keyword evidence="3" id="KW-1185">Reference proteome</keyword>